<keyword evidence="2" id="KW-1185">Reference proteome</keyword>
<dbReference type="OrthoDB" id="7881929at2759"/>
<reference evidence="1 2" key="1">
    <citation type="journal article" date="2019" name="Commun. Biol.">
        <title>The bagworm genome reveals a unique fibroin gene that provides high tensile strength.</title>
        <authorList>
            <person name="Kono N."/>
            <person name="Nakamura H."/>
            <person name="Ohtoshi R."/>
            <person name="Tomita M."/>
            <person name="Numata K."/>
            <person name="Arakawa K."/>
        </authorList>
    </citation>
    <scope>NUCLEOTIDE SEQUENCE [LARGE SCALE GENOMIC DNA]</scope>
</reference>
<evidence type="ECO:0008006" key="3">
    <source>
        <dbReference type="Google" id="ProtNLM"/>
    </source>
</evidence>
<comment type="caution">
    <text evidence="1">The sequence shown here is derived from an EMBL/GenBank/DDBJ whole genome shotgun (WGS) entry which is preliminary data.</text>
</comment>
<evidence type="ECO:0000313" key="2">
    <source>
        <dbReference type="Proteomes" id="UP000299102"/>
    </source>
</evidence>
<sequence>MFTNNPNEVYVEFSSPLTVWRYFKKAVNNPTARCKSCKAILETTSSFSKGLHVHMKPMHKIDTNTSNTAVRSTPITLELNSASLPSSSSSEFSTVLVTRSSIEKEAQSTSENREHFQTPQKRKKISCFFSIGLFVTKEKMISFMATKDGSLLVCSALRRR</sequence>
<dbReference type="Proteomes" id="UP000299102">
    <property type="component" value="Unassembled WGS sequence"/>
</dbReference>
<protein>
    <recommendedName>
        <fullName evidence="3">BED-type domain-containing protein</fullName>
    </recommendedName>
</protein>
<dbReference type="InterPro" id="IPR036236">
    <property type="entry name" value="Znf_C2H2_sf"/>
</dbReference>
<gene>
    <name evidence="1" type="ORF">EVAR_5133_1</name>
</gene>
<proteinExistence type="predicted"/>
<accession>A0A4C1SUK9</accession>
<dbReference type="EMBL" id="BGZK01000019">
    <property type="protein sequence ID" value="GBP05842.1"/>
    <property type="molecule type" value="Genomic_DNA"/>
</dbReference>
<dbReference type="AlphaFoldDB" id="A0A4C1SUK9"/>
<name>A0A4C1SUK9_EUMVA</name>
<evidence type="ECO:0000313" key="1">
    <source>
        <dbReference type="EMBL" id="GBP05842.1"/>
    </source>
</evidence>
<dbReference type="SUPFAM" id="SSF57667">
    <property type="entry name" value="beta-beta-alpha zinc fingers"/>
    <property type="match status" value="1"/>
</dbReference>
<organism evidence="1 2">
    <name type="scientific">Eumeta variegata</name>
    <name type="common">Bagworm moth</name>
    <name type="synonym">Eumeta japonica</name>
    <dbReference type="NCBI Taxonomy" id="151549"/>
    <lineage>
        <taxon>Eukaryota</taxon>
        <taxon>Metazoa</taxon>
        <taxon>Ecdysozoa</taxon>
        <taxon>Arthropoda</taxon>
        <taxon>Hexapoda</taxon>
        <taxon>Insecta</taxon>
        <taxon>Pterygota</taxon>
        <taxon>Neoptera</taxon>
        <taxon>Endopterygota</taxon>
        <taxon>Lepidoptera</taxon>
        <taxon>Glossata</taxon>
        <taxon>Ditrysia</taxon>
        <taxon>Tineoidea</taxon>
        <taxon>Psychidae</taxon>
        <taxon>Oiketicinae</taxon>
        <taxon>Eumeta</taxon>
    </lineage>
</organism>